<name>A0A382V609_9ZZZZ</name>
<dbReference type="EMBL" id="UINC01149409">
    <property type="protein sequence ID" value="SVD41867.1"/>
    <property type="molecule type" value="Genomic_DNA"/>
</dbReference>
<protein>
    <submittedName>
        <fullName evidence="1">Uncharacterized protein</fullName>
    </submittedName>
</protein>
<accession>A0A382V609</accession>
<reference evidence="1" key="1">
    <citation type="submission" date="2018-05" db="EMBL/GenBank/DDBJ databases">
        <authorList>
            <person name="Lanie J.A."/>
            <person name="Ng W.-L."/>
            <person name="Kazmierczak K.M."/>
            <person name="Andrzejewski T.M."/>
            <person name="Davidsen T.M."/>
            <person name="Wayne K.J."/>
            <person name="Tettelin H."/>
            <person name="Glass J.I."/>
            <person name="Rusch D."/>
            <person name="Podicherti R."/>
            <person name="Tsui H.-C.T."/>
            <person name="Winkler M.E."/>
        </authorList>
    </citation>
    <scope>NUCLEOTIDE SEQUENCE</scope>
</reference>
<organism evidence="1">
    <name type="scientific">marine metagenome</name>
    <dbReference type="NCBI Taxonomy" id="408172"/>
    <lineage>
        <taxon>unclassified sequences</taxon>
        <taxon>metagenomes</taxon>
        <taxon>ecological metagenomes</taxon>
    </lineage>
</organism>
<gene>
    <name evidence="1" type="ORF">METZ01_LOCUS394721</name>
</gene>
<proteinExistence type="predicted"/>
<dbReference type="AlphaFoldDB" id="A0A382V609"/>
<sequence>MVTPVEVGEGGIELLVGNGLRKQHQITDRQENTTVFLGRTPNVYLSCNSYKLGFQPTPLLKSIWKPINKS</sequence>
<evidence type="ECO:0000313" key="1">
    <source>
        <dbReference type="EMBL" id="SVD41867.1"/>
    </source>
</evidence>